<dbReference type="Gene3D" id="1.10.10.10">
    <property type="entry name" value="Winged helix-like DNA-binding domain superfamily/Winged helix DNA-binding domain"/>
    <property type="match status" value="1"/>
</dbReference>
<evidence type="ECO:0000256" key="1">
    <source>
        <dbReference type="ARBA" id="ARBA00023015"/>
    </source>
</evidence>
<dbReference type="SMART" id="SM00347">
    <property type="entry name" value="HTH_MARR"/>
    <property type="match status" value="1"/>
</dbReference>
<gene>
    <name evidence="5" type="ordered locus">Oter_3804</name>
</gene>
<dbReference type="Proteomes" id="UP000007013">
    <property type="component" value="Chromosome"/>
</dbReference>
<dbReference type="STRING" id="452637.Oter_3804"/>
<dbReference type="GO" id="GO:0003700">
    <property type="term" value="F:DNA-binding transcription factor activity"/>
    <property type="evidence" value="ECO:0007669"/>
    <property type="project" value="InterPro"/>
</dbReference>
<dbReference type="GO" id="GO:0006950">
    <property type="term" value="P:response to stress"/>
    <property type="evidence" value="ECO:0007669"/>
    <property type="project" value="TreeGrafter"/>
</dbReference>
<organism evidence="5 6">
    <name type="scientific">Opitutus terrae (strain DSM 11246 / JCM 15787 / PB90-1)</name>
    <dbReference type="NCBI Taxonomy" id="452637"/>
    <lineage>
        <taxon>Bacteria</taxon>
        <taxon>Pseudomonadati</taxon>
        <taxon>Verrucomicrobiota</taxon>
        <taxon>Opitutia</taxon>
        <taxon>Opitutales</taxon>
        <taxon>Opitutaceae</taxon>
        <taxon>Opitutus</taxon>
    </lineage>
</organism>
<dbReference type="PROSITE" id="PS01117">
    <property type="entry name" value="HTH_MARR_1"/>
    <property type="match status" value="1"/>
</dbReference>
<dbReference type="PANTHER" id="PTHR33164">
    <property type="entry name" value="TRANSCRIPTIONAL REGULATOR, MARR FAMILY"/>
    <property type="match status" value="1"/>
</dbReference>
<keyword evidence="6" id="KW-1185">Reference proteome</keyword>
<dbReference type="EMBL" id="CP001032">
    <property type="protein sequence ID" value="ACB77079.1"/>
    <property type="molecule type" value="Genomic_DNA"/>
</dbReference>
<evidence type="ECO:0000313" key="6">
    <source>
        <dbReference type="Proteomes" id="UP000007013"/>
    </source>
</evidence>
<dbReference type="PRINTS" id="PR00598">
    <property type="entry name" value="HTHMARR"/>
</dbReference>
<dbReference type="Pfam" id="PF01047">
    <property type="entry name" value="MarR"/>
    <property type="match status" value="1"/>
</dbReference>
<dbReference type="RefSeq" id="WP_012376608.1">
    <property type="nucleotide sequence ID" value="NC_010571.1"/>
</dbReference>
<dbReference type="HOGENOM" id="CLU_083287_27_3_0"/>
<keyword evidence="3" id="KW-0804">Transcription</keyword>
<dbReference type="GO" id="GO:0003677">
    <property type="term" value="F:DNA binding"/>
    <property type="evidence" value="ECO:0007669"/>
    <property type="project" value="UniProtKB-KW"/>
</dbReference>
<reference evidence="5 6" key="1">
    <citation type="journal article" date="2011" name="J. Bacteriol.">
        <title>Genome sequence of the verrucomicrobium Opitutus terrae PB90-1, an abundant inhabitant of rice paddy soil ecosystems.</title>
        <authorList>
            <person name="van Passel M.W."/>
            <person name="Kant R."/>
            <person name="Palva A."/>
            <person name="Copeland A."/>
            <person name="Lucas S."/>
            <person name="Lapidus A."/>
            <person name="Glavina del Rio T."/>
            <person name="Pitluck S."/>
            <person name="Goltsman E."/>
            <person name="Clum A."/>
            <person name="Sun H."/>
            <person name="Schmutz J."/>
            <person name="Larimer F.W."/>
            <person name="Land M.L."/>
            <person name="Hauser L."/>
            <person name="Kyrpides N."/>
            <person name="Mikhailova N."/>
            <person name="Richardson P.P."/>
            <person name="Janssen P.H."/>
            <person name="de Vos W.M."/>
            <person name="Smidt H."/>
        </authorList>
    </citation>
    <scope>NUCLEOTIDE SEQUENCE [LARGE SCALE GENOMIC DNA]</scope>
    <source>
        <strain evidence="6">DSM 11246 / JCM 15787 / PB90-1</strain>
    </source>
</reference>
<keyword evidence="2" id="KW-0238">DNA-binding</keyword>
<dbReference type="OrthoDB" id="162531at2"/>
<evidence type="ECO:0000256" key="2">
    <source>
        <dbReference type="ARBA" id="ARBA00023125"/>
    </source>
</evidence>
<dbReference type="InterPro" id="IPR036390">
    <property type="entry name" value="WH_DNA-bd_sf"/>
</dbReference>
<dbReference type="InterPro" id="IPR000835">
    <property type="entry name" value="HTH_MarR-typ"/>
</dbReference>
<feature type="domain" description="HTH marR-type" evidence="4">
    <location>
        <begin position="29"/>
        <end position="166"/>
    </location>
</feature>
<dbReference type="InterPro" id="IPR036388">
    <property type="entry name" value="WH-like_DNA-bd_sf"/>
</dbReference>
<name>B1ZYI1_OPITP</name>
<accession>B1ZYI1</accession>
<dbReference type="eggNOG" id="COG1846">
    <property type="taxonomic scope" value="Bacteria"/>
</dbReference>
<evidence type="ECO:0000259" key="4">
    <source>
        <dbReference type="PROSITE" id="PS50995"/>
    </source>
</evidence>
<dbReference type="InterPro" id="IPR023187">
    <property type="entry name" value="Tscrpt_reg_MarR-type_CS"/>
</dbReference>
<keyword evidence="1" id="KW-0805">Transcription regulation</keyword>
<dbReference type="AlphaFoldDB" id="B1ZYI1"/>
<proteinExistence type="predicted"/>
<dbReference type="InterPro" id="IPR039422">
    <property type="entry name" value="MarR/SlyA-like"/>
</dbReference>
<dbReference type="PANTHER" id="PTHR33164:SF43">
    <property type="entry name" value="HTH-TYPE TRANSCRIPTIONAL REPRESSOR YETL"/>
    <property type="match status" value="1"/>
</dbReference>
<protein>
    <submittedName>
        <fullName evidence="5">Transcriptional regulator, MarR family</fullName>
    </submittedName>
</protein>
<dbReference type="KEGG" id="ote:Oter_3804"/>
<dbReference type="SUPFAM" id="SSF46785">
    <property type="entry name" value="Winged helix' DNA-binding domain"/>
    <property type="match status" value="1"/>
</dbReference>
<evidence type="ECO:0000313" key="5">
    <source>
        <dbReference type="EMBL" id="ACB77079.1"/>
    </source>
</evidence>
<evidence type="ECO:0000256" key="3">
    <source>
        <dbReference type="ARBA" id="ARBA00023163"/>
    </source>
</evidence>
<dbReference type="PROSITE" id="PS50995">
    <property type="entry name" value="HTH_MARR_2"/>
    <property type="match status" value="1"/>
</dbReference>
<sequence>MSFLLLNNLPKYECLLAASKSFPELDPSATEVFLHLLRAGDDAFRVAGAHLAEHNLSQGRFMVLVLLHSKACHGTRPCTPAELAELAGVTRATMTGLIDTLERDGLVNREPDQADRRMMLVTLTGKARALLQAVMPPHFERMALLMQPLTESERQTLVLLLAKITGQAAKLGSPRAESPPVSVAP</sequence>